<keyword evidence="2" id="KW-1133">Transmembrane helix</keyword>
<dbReference type="PANTHER" id="PTHR12349:SF2">
    <property type="entry name" value="PALMITOYLTRANSFERASE ZDHHC8"/>
    <property type="match status" value="1"/>
</dbReference>
<feature type="compositionally biased region" description="Low complexity" evidence="1">
    <location>
        <begin position="236"/>
        <end position="246"/>
    </location>
</feature>
<feature type="region of interest" description="Disordered" evidence="1">
    <location>
        <begin position="152"/>
        <end position="189"/>
    </location>
</feature>
<dbReference type="PANTHER" id="PTHR12349">
    <property type="entry name" value="ANKYRIN REPEAT AND LEM DOMAIN-CONTAINING PROTEIN 2"/>
    <property type="match status" value="1"/>
</dbReference>
<keyword evidence="2" id="KW-0472">Membrane</keyword>
<dbReference type="Proteomes" id="UP000887540">
    <property type="component" value="Unplaced"/>
</dbReference>
<keyword evidence="2" id="KW-0812">Transmembrane</keyword>
<feature type="transmembrane region" description="Helical" evidence="2">
    <location>
        <begin position="25"/>
        <end position="51"/>
    </location>
</feature>
<evidence type="ECO:0000256" key="2">
    <source>
        <dbReference type="SAM" id="Phobius"/>
    </source>
</evidence>
<evidence type="ECO:0000313" key="4">
    <source>
        <dbReference type="WBParaSite" id="ACRNAN_Path_1288.g5027.t1"/>
    </source>
</evidence>
<dbReference type="GO" id="GO:0016409">
    <property type="term" value="F:palmitoyltransferase activity"/>
    <property type="evidence" value="ECO:0007669"/>
    <property type="project" value="TreeGrafter"/>
</dbReference>
<evidence type="ECO:0000256" key="1">
    <source>
        <dbReference type="SAM" id="MobiDB-lite"/>
    </source>
</evidence>
<feature type="region of interest" description="Disordered" evidence="1">
    <location>
        <begin position="212"/>
        <end position="260"/>
    </location>
</feature>
<organism evidence="3 4">
    <name type="scientific">Acrobeloides nanus</name>
    <dbReference type="NCBI Taxonomy" id="290746"/>
    <lineage>
        <taxon>Eukaryota</taxon>
        <taxon>Metazoa</taxon>
        <taxon>Ecdysozoa</taxon>
        <taxon>Nematoda</taxon>
        <taxon>Chromadorea</taxon>
        <taxon>Rhabditida</taxon>
        <taxon>Tylenchina</taxon>
        <taxon>Cephalobomorpha</taxon>
        <taxon>Cephaloboidea</taxon>
        <taxon>Cephalobidae</taxon>
        <taxon>Acrobeloides</taxon>
    </lineage>
</organism>
<name>A0A914BYB6_9BILA</name>
<feature type="compositionally biased region" description="Polar residues" evidence="1">
    <location>
        <begin position="212"/>
        <end position="229"/>
    </location>
</feature>
<keyword evidence="3" id="KW-1185">Reference proteome</keyword>
<accession>A0A914BYB6</accession>
<reference evidence="4" key="1">
    <citation type="submission" date="2022-11" db="UniProtKB">
        <authorList>
            <consortium name="WormBaseParasite"/>
        </authorList>
    </citation>
    <scope>IDENTIFICATION</scope>
</reference>
<sequence>MIYVFSLALSYVIIKRDDLFTRPTLCALVLIAICAFLCVPVVGLTGFHMVLVFRARTTNEQVTGKFRSGFNPFTIGCWGNLQRTVCSSQFPSYQNRYARTKNVRNEENLTVLYVPESELNKDGHIRMKKTIEDGGSIGTALSVGANSAMFSKDRRNQQGSACNLYDEDEDDSSMSRKNAYEESVREAMSTTRITPSQSASICNQPAQKMVHSFSSNEALSKSHRNSSQPGYPKVYSSSPIDSVSNSNGVPSISLNRSNKPLKFTDAVRMHDNLSSCKTNV</sequence>
<dbReference type="WBParaSite" id="ACRNAN_Path_1288.g5027.t1">
    <property type="protein sequence ID" value="ACRNAN_Path_1288.g5027.t1"/>
    <property type="gene ID" value="ACRNAN_Path_1288.g5027"/>
</dbReference>
<protein>
    <submittedName>
        <fullName evidence="4">Protein S-acyltransferase</fullName>
    </submittedName>
</protein>
<dbReference type="AlphaFoldDB" id="A0A914BYB6"/>
<feature type="compositionally biased region" description="Polar residues" evidence="1">
    <location>
        <begin position="247"/>
        <end position="258"/>
    </location>
</feature>
<proteinExistence type="predicted"/>
<evidence type="ECO:0000313" key="3">
    <source>
        <dbReference type="Proteomes" id="UP000887540"/>
    </source>
</evidence>